<evidence type="ECO:0000313" key="4">
    <source>
        <dbReference type="Proteomes" id="UP000830542"/>
    </source>
</evidence>
<dbReference type="KEGG" id="hdo:MUK72_13600"/>
<name>A0AAX3APY8_HALDO</name>
<dbReference type="InterPro" id="IPR001173">
    <property type="entry name" value="Glyco_trans_2-like"/>
</dbReference>
<protein>
    <submittedName>
        <fullName evidence="3">Glycosyltransferase</fullName>
        <ecNumber evidence="3">2.4.-.-</ecNumber>
    </submittedName>
</protein>
<dbReference type="PANTHER" id="PTHR43685">
    <property type="entry name" value="GLYCOSYLTRANSFERASE"/>
    <property type="match status" value="1"/>
</dbReference>
<evidence type="ECO:0000313" key="2">
    <source>
        <dbReference type="EMBL" id="GAA0471443.1"/>
    </source>
</evidence>
<gene>
    <name evidence="2" type="ORF">GCM10008985_30400</name>
    <name evidence="3" type="ORF">MUK72_13600</name>
</gene>
<dbReference type="Gene3D" id="3.90.550.10">
    <property type="entry name" value="Spore Coat Polysaccharide Biosynthesis Protein SpsA, Chain A"/>
    <property type="match status" value="1"/>
</dbReference>
<dbReference type="Proteomes" id="UP001500962">
    <property type="component" value="Unassembled WGS sequence"/>
</dbReference>
<feature type="domain" description="Glycosyltransferase 2-like" evidence="1">
    <location>
        <begin position="13"/>
        <end position="170"/>
    </location>
</feature>
<keyword evidence="4" id="KW-1185">Reference proteome</keyword>
<proteinExistence type="predicted"/>
<dbReference type="Pfam" id="PF00535">
    <property type="entry name" value="Glycos_transf_2"/>
    <property type="match status" value="1"/>
</dbReference>
<dbReference type="AlphaFoldDB" id="A0AAX3APY8"/>
<evidence type="ECO:0000313" key="3">
    <source>
        <dbReference type="EMBL" id="UOO94992.1"/>
    </source>
</evidence>
<dbReference type="SUPFAM" id="SSF53448">
    <property type="entry name" value="Nucleotide-diphospho-sugar transferases"/>
    <property type="match status" value="1"/>
</dbReference>
<dbReference type="InterPro" id="IPR029044">
    <property type="entry name" value="Nucleotide-diphossugar_trans"/>
</dbReference>
<evidence type="ECO:0000259" key="1">
    <source>
        <dbReference type="Pfam" id="PF00535"/>
    </source>
</evidence>
<dbReference type="RefSeq" id="WP_244702083.1">
    <property type="nucleotide sequence ID" value="NZ_BAAADN010000051.1"/>
</dbReference>
<reference evidence="2" key="3">
    <citation type="submission" date="2023-12" db="EMBL/GenBank/DDBJ databases">
        <authorList>
            <person name="Sun Q."/>
            <person name="Inoue M."/>
        </authorList>
    </citation>
    <scope>NUCLEOTIDE SEQUENCE</scope>
    <source>
        <strain evidence="2">JCM 12289</strain>
    </source>
</reference>
<dbReference type="GeneID" id="71762902"/>
<dbReference type="PANTHER" id="PTHR43685:SF2">
    <property type="entry name" value="GLYCOSYLTRANSFERASE 2-LIKE DOMAIN-CONTAINING PROTEIN"/>
    <property type="match status" value="1"/>
</dbReference>
<dbReference type="EMBL" id="BAAADN010000051">
    <property type="protein sequence ID" value="GAA0471443.1"/>
    <property type="molecule type" value="Genomic_DNA"/>
</dbReference>
<dbReference type="Proteomes" id="UP000830542">
    <property type="component" value="Chromosome"/>
</dbReference>
<dbReference type="EMBL" id="CP095005">
    <property type="protein sequence ID" value="UOO94992.1"/>
    <property type="molecule type" value="Genomic_DNA"/>
</dbReference>
<keyword evidence="3" id="KW-0328">Glycosyltransferase</keyword>
<keyword evidence="3" id="KW-0808">Transferase</keyword>
<dbReference type="InterPro" id="IPR050834">
    <property type="entry name" value="Glycosyltransf_2"/>
</dbReference>
<reference evidence="2" key="1">
    <citation type="journal article" date="2014" name="Int. J. Syst. Evol. Microbiol.">
        <title>Complete genome sequence of Corynebacterium casei LMG S-19264T (=DSM 44701T), isolated from a smear-ripened cheese.</title>
        <authorList>
            <consortium name="US DOE Joint Genome Institute (JGI-PGF)"/>
            <person name="Walter F."/>
            <person name="Albersmeier A."/>
            <person name="Kalinowski J."/>
            <person name="Ruckert C."/>
        </authorList>
    </citation>
    <scope>NUCLEOTIDE SEQUENCE</scope>
    <source>
        <strain evidence="2">JCM 12289</strain>
    </source>
</reference>
<dbReference type="GO" id="GO:0016757">
    <property type="term" value="F:glycosyltransferase activity"/>
    <property type="evidence" value="ECO:0007669"/>
    <property type="project" value="UniProtKB-KW"/>
</dbReference>
<reference evidence="3" key="2">
    <citation type="submission" date="2022-04" db="EMBL/GenBank/DDBJ databases">
        <title>Sequencing and genomic assembly of Halococcus dombrowskii.</title>
        <authorList>
            <person name="Lim S.W."/>
            <person name="MacLea K.S."/>
        </authorList>
    </citation>
    <scope>NUCLEOTIDE SEQUENCE</scope>
    <source>
        <strain evidence="3">H4</strain>
    </source>
</reference>
<sequence>MTSAEVIGQPFVSVVIPVYNDAEGIRMTLESVIDQTYSHEAYEILAVDNNSNDGTRTVIEKYCERYPDLVQLAVEDERQGQSAALNKGIQHAHGSLIAFIDADMTVERTWLEDITKAMSEHDVEYLGCNVNIYIPEGEETYTARYNKISGFPMGEYIKSSHFVGSGCLVVTRNLINEVGPFNGNLDFSFDREFGNRVHAAGFDQHFESDIVMSHPARTSLRSLLSKSIRTGRGKTHLKQRYPERFETRSLSDPRNYLPLHPVRFLSRMMGDNDISMDELIVLYLIGCLSKLVRNLSAVYEQFQSNSSKNG</sequence>
<accession>A0AAX3APY8</accession>
<dbReference type="EC" id="2.4.-.-" evidence="3"/>
<organism evidence="3 4">
    <name type="scientific">Halococcus dombrowskii</name>
    <dbReference type="NCBI Taxonomy" id="179637"/>
    <lineage>
        <taxon>Archaea</taxon>
        <taxon>Methanobacteriati</taxon>
        <taxon>Methanobacteriota</taxon>
        <taxon>Stenosarchaea group</taxon>
        <taxon>Halobacteria</taxon>
        <taxon>Halobacteriales</taxon>
        <taxon>Halococcaceae</taxon>
        <taxon>Halococcus</taxon>
    </lineage>
</organism>